<evidence type="ECO:0000313" key="2">
    <source>
        <dbReference type="EMBL" id="CAF96330.1"/>
    </source>
</evidence>
<dbReference type="AlphaFoldDB" id="Q4SSQ2"/>
<evidence type="ECO:0000256" key="1">
    <source>
        <dbReference type="SAM" id="MobiDB-lite"/>
    </source>
</evidence>
<accession>Q4SSQ2</accession>
<name>Q4SSQ2_TETNG</name>
<feature type="non-terminal residue" evidence="2">
    <location>
        <position position="1"/>
    </location>
</feature>
<sequence length="36" mass="3951">CSRPVSLLHSFQLDRRGGPVVHPGRRPSSFGASFRS</sequence>
<reference evidence="2" key="2">
    <citation type="submission" date="2004-02" db="EMBL/GenBank/DDBJ databases">
        <authorList>
            <consortium name="Genoscope"/>
            <consortium name="Whitehead Institute Centre for Genome Research"/>
        </authorList>
    </citation>
    <scope>NUCLEOTIDE SEQUENCE</scope>
</reference>
<proteinExistence type="predicted"/>
<comment type="caution">
    <text evidence="2">The sequence shown here is derived from an EMBL/GenBank/DDBJ whole genome shotgun (WGS) entry which is preliminary data.</text>
</comment>
<dbReference type="KEGG" id="tng:GSTEN00013331G001"/>
<gene>
    <name evidence="2" type="ORF">GSTENG00013331001</name>
</gene>
<organism evidence="2">
    <name type="scientific">Tetraodon nigroviridis</name>
    <name type="common">Spotted green pufferfish</name>
    <name type="synonym">Chelonodon nigroviridis</name>
    <dbReference type="NCBI Taxonomy" id="99883"/>
    <lineage>
        <taxon>Eukaryota</taxon>
        <taxon>Metazoa</taxon>
        <taxon>Chordata</taxon>
        <taxon>Craniata</taxon>
        <taxon>Vertebrata</taxon>
        <taxon>Euteleostomi</taxon>
        <taxon>Actinopterygii</taxon>
        <taxon>Neopterygii</taxon>
        <taxon>Teleostei</taxon>
        <taxon>Neoteleostei</taxon>
        <taxon>Acanthomorphata</taxon>
        <taxon>Eupercaria</taxon>
        <taxon>Tetraodontiformes</taxon>
        <taxon>Tetradontoidea</taxon>
        <taxon>Tetraodontidae</taxon>
        <taxon>Tetraodon</taxon>
    </lineage>
</organism>
<reference evidence="2" key="1">
    <citation type="journal article" date="2004" name="Nature">
        <title>Genome duplication in the teleost fish Tetraodon nigroviridis reveals the early vertebrate proto-karyotype.</title>
        <authorList>
            <person name="Jaillon O."/>
            <person name="Aury J.-M."/>
            <person name="Brunet F."/>
            <person name="Petit J.-L."/>
            <person name="Stange-Thomann N."/>
            <person name="Mauceli E."/>
            <person name="Bouneau L."/>
            <person name="Fischer C."/>
            <person name="Ozouf-Costaz C."/>
            <person name="Bernot A."/>
            <person name="Nicaud S."/>
            <person name="Jaffe D."/>
            <person name="Fisher S."/>
            <person name="Lutfalla G."/>
            <person name="Dossat C."/>
            <person name="Segurens B."/>
            <person name="Dasilva C."/>
            <person name="Salanoubat M."/>
            <person name="Levy M."/>
            <person name="Boudet N."/>
            <person name="Castellano S."/>
            <person name="Anthouard V."/>
            <person name="Jubin C."/>
            <person name="Castelli V."/>
            <person name="Katinka M."/>
            <person name="Vacherie B."/>
            <person name="Biemont C."/>
            <person name="Skalli Z."/>
            <person name="Cattolico L."/>
            <person name="Poulain J."/>
            <person name="De Berardinis V."/>
            <person name="Cruaud C."/>
            <person name="Duprat S."/>
            <person name="Brottier P."/>
            <person name="Coutanceau J.-P."/>
            <person name="Gouzy J."/>
            <person name="Parra G."/>
            <person name="Lardier G."/>
            <person name="Chapple C."/>
            <person name="McKernan K.J."/>
            <person name="McEwan P."/>
            <person name="Bosak S."/>
            <person name="Kellis M."/>
            <person name="Volff J.-N."/>
            <person name="Guigo R."/>
            <person name="Zody M.C."/>
            <person name="Mesirov J."/>
            <person name="Lindblad-Toh K."/>
            <person name="Birren B."/>
            <person name="Nusbaum C."/>
            <person name="Kahn D."/>
            <person name="Robinson-Rechavi M."/>
            <person name="Laudet V."/>
            <person name="Schachter V."/>
            <person name="Quetier F."/>
            <person name="Saurin W."/>
            <person name="Scarpelli C."/>
            <person name="Wincker P."/>
            <person name="Lander E.S."/>
            <person name="Weissenbach J."/>
            <person name="Roest Crollius H."/>
        </authorList>
    </citation>
    <scope>NUCLEOTIDE SEQUENCE [LARGE SCALE GENOMIC DNA]</scope>
</reference>
<dbReference type="EMBL" id="CAAE01014363">
    <property type="protein sequence ID" value="CAF96330.1"/>
    <property type="molecule type" value="Genomic_DNA"/>
</dbReference>
<feature type="region of interest" description="Disordered" evidence="1">
    <location>
        <begin position="16"/>
        <end position="36"/>
    </location>
</feature>
<protein>
    <submittedName>
        <fullName evidence="2">(spotted green pufferfish) hypothetical protein</fullName>
    </submittedName>
</protein>